<dbReference type="InterPro" id="IPR029052">
    <property type="entry name" value="Metallo-depent_PP-like"/>
</dbReference>
<dbReference type="Proteomes" id="UP001260072">
    <property type="component" value="Unassembled WGS sequence"/>
</dbReference>
<gene>
    <name evidence="6" type="ORF">RH861_08130</name>
</gene>
<sequence>MDHPRFGRYPAARHVIAHLSDTHFLAGGAPLGGRADTVAHLDRAARQLGRLAGELDAILVTGDVSDLGEPDAYHRIRDVLEPLAEATGARLVWVMGNHDERAPFSEILLREPHAGDGPVNRVVDLDGLRVIALDTSVPGYHHGVLESETLDWLADRLREPAPNGTVLAMHHAPIATPLALMDVLELRGQDALADVVRGTDVRLILGGHLHYPTQGTFAGIPVSVAGALAYTMDLSAPPLELVGIDGGHSFSLVHLFDDGAVTSVVPVGSFAEITSFGEQFVRELEALDDDGRLERFSRKRGSASDG</sequence>
<keyword evidence="2" id="KW-0378">Hydrolase</keyword>
<dbReference type="CDD" id="cd07402">
    <property type="entry name" value="MPP_GpdQ"/>
    <property type="match status" value="1"/>
</dbReference>
<feature type="domain" description="Calcineurin-like phosphoesterase" evidence="5">
    <location>
        <begin position="16"/>
        <end position="212"/>
    </location>
</feature>
<comment type="similarity">
    <text evidence="4">Belongs to the cyclic nucleotide phosphodiesterase class-III family.</text>
</comment>
<dbReference type="InterPro" id="IPR050884">
    <property type="entry name" value="CNP_phosphodiesterase-III"/>
</dbReference>
<evidence type="ECO:0000256" key="2">
    <source>
        <dbReference type="ARBA" id="ARBA00022801"/>
    </source>
</evidence>
<dbReference type="Pfam" id="PF00149">
    <property type="entry name" value="Metallophos"/>
    <property type="match status" value="1"/>
</dbReference>
<dbReference type="RefSeq" id="WP_310520589.1">
    <property type="nucleotide sequence ID" value="NZ_BAABBS010000002.1"/>
</dbReference>
<dbReference type="InterPro" id="IPR026575">
    <property type="entry name" value="GpdQ/CpdA-like"/>
</dbReference>
<dbReference type="EMBL" id="JAVKGS010000002">
    <property type="protein sequence ID" value="MDR5692030.1"/>
    <property type="molecule type" value="Genomic_DNA"/>
</dbReference>
<evidence type="ECO:0000313" key="6">
    <source>
        <dbReference type="EMBL" id="MDR5692030.1"/>
    </source>
</evidence>
<dbReference type="InterPro" id="IPR004843">
    <property type="entry name" value="Calcineurin-like_PHP"/>
</dbReference>
<accession>A0ABU1FJU2</accession>
<dbReference type="PANTHER" id="PTHR42988">
    <property type="entry name" value="PHOSPHOHYDROLASE"/>
    <property type="match status" value="1"/>
</dbReference>
<evidence type="ECO:0000256" key="3">
    <source>
        <dbReference type="ARBA" id="ARBA00023004"/>
    </source>
</evidence>
<evidence type="ECO:0000259" key="5">
    <source>
        <dbReference type="Pfam" id="PF00149"/>
    </source>
</evidence>
<dbReference type="Gene3D" id="3.60.21.10">
    <property type="match status" value="1"/>
</dbReference>
<evidence type="ECO:0000256" key="4">
    <source>
        <dbReference type="ARBA" id="ARBA00025742"/>
    </source>
</evidence>
<dbReference type="PANTHER" id="PTHR42988:SF2">
    <property type="entry name" value="CYCLIC NUCLEOTIDE PHOSPHODIESTERASE CBUA0032-RELATED"/>
    <property type="match status" value="1"/>
</dbReference>
<protein>
    <submittedName>
        <fullName evidence="6">Phosphodiesterase</fullName>
    </submittedName>
</protein>
<proteinExistence type="inferred from homology"/>
<comment type="caution">
    <text evidence="6">The sequence shown here is derived from an EMBL/GenBank/DDBJ whole genome shotgun (WGS) entry which is preliminary data.</text>
</comment>
<keyword evidence="3" id="KW-0408">Iron</keyword>
<reference evidence="7" key="1">
    <citation type="submission" date="2023-07" db="EMBL/GenBank/DDBJ databases">
        <title>Description of three actinobacteria isolated from air of manufacturing shop in a pharmaceutical factory.</title>
        <authorList>
            <person name="Zhang D.-F."/>
        </authorList>
    </citation>
    <scope>NUCLEOTIDE SEQUENCE [LARGE SCALE GENOMIC DNA]</scope>
    <source>
        <strain evidence="7">CCTCC AB 2011122</strain>
    </source>
</reference>
<organism evidence="6 7">
    <name type="scientific">Agromyces indicus</name>
    <dbReference type="NCBI Taxonomy" id="758919"/>
    <lineage>
        <taxon>Bacteria</taxon>
        <taxon>Bacillati</taxon>
        <taxon>Actinomycetota</taxon>
        <taxon>Actinomycetes</taxon>
        <taxon>Micrococcales</taxon>
        <taxon>Microbacteriaceae</taxon>
        <taxon>Agromyces</taxon>
    </lineage>
</organism>
<keyword evidence="1" id="KW-0479">Metal-binding</keyword>
<evidence type="ECO:0000313" key="7">
    <source>
        <dbReference type="Proteomes" id="UP001260072"/>
    </source>
</evidence>
<evidence type="ECO:0000256" key="1">
    <source>
        <dbReference type="ARBA" id="ARBA00022723"/>
    </source>
</evidence>
<name>A0ABU1FJU2_9MICO</name>
<dbReference type="SUPFAM" id="SSF56300">
    <property type="entry name" value="Metallo-dependent phosphatases"/>
    <property type="match status" value="1"/>
</dbReference>
<keyword evidence="7" id="KW-1185">Reference proteome</keyword>